<proteinExistence type="predicted"/>
<dbReference type="Proteomes" id="UP001196509">
    <property type="component" value="Unassembled WGS sequence"/>
</dbReference>
<dbReference type="AlphaFoldDB" id="A0AAE3D1Y8"/>
<accession>A0AAE3D1Y8</accession>
<dbReference type="RefSeq" id="WP_220230132.1">
    <property type="nucleotide sequence ID" value="NZ_JAICBX010000004.1"/>
</dbReference>
<dbReference type="EMBL" id="JAICBX010000004">
    <property type="protein sequence ID" value="MBW8639399.1"/>
    <property type="molecule type" value="Genomic_DNA"/>
</dbReference>
<sequence length="64" mass="6914">MTTNPKIQRSAITKPIGRSKAAKFAAIEGVTVNQRSYEISQKAASAGLRGDAYRAEIKKAFTKS</sequence>
<reference evidence="1" key="1">
    <citation type="submission" date="2021-08" db="EMBL/GenBank/DDBJ databases">
        <title>Hoeflea bacterium WL0058 sp. nov., isolated from the sediment.</title>
        <authorList>
            <person name="Wang L."/>
            <person name="Zhang D."/>
        </authorList>
    </citation>
    <scope>NUCLEOTIDE SEQUENCE</scope>
    <source>
        <strain evidence="1">WL0058</strain>
    </source>
</reference>
<keyword evidence="2" id="KW-1185">Reference proteome</keyword>
<organism evidence="1 2">
    <name type="scientific">Flavimaribacter sediminis</name>
    <dbReference type="NCBI Taxonomy" id="2865987"/>
    <lineage>
        <taxon>Bacteria</taxon>
        <taxon>Pseudomonadati</taxon>
        <taxon>Pseudomonadota</taxon>
        <taxon>Alphaproteobacteria</taxon>
        <taxon>Hyphomicrobiales</taxon>
        <taxon>Rhizobiaceae</taxon>
        <taxon>Flavimaribacter</taxon>
    </lineage>
</organism>
<protein>
    <submittedName>
        <fullName evidence="1">Uncharacterized protein</fullName>
    </submittedName>
</protein>
<evidence type="ECO:0000313" key="2">
    <source>
        <dbReference type="Proteomes" id="UP001196509"/>
    </source>
</evidence>
<gene>
    <name evidence="1" type="ORF">K1W69_19550</name>
</gene>
<evidence type="ECO:0000313" key="1">
    <source>
        <dbReference type="EMBL" id="MBW8639399.1"/>
    </source>
</evidence>
<comment type="caution">
    <text evidence="1">The sequence shown here is derived from an EMBL/GenBank/DDBJ whole genome shotgun (WGS) entry which is preliminary data.</text>
</comment>
<name>A0AAE3D1Y8_9HYPH</name>